<accession>A0A078AJS3</accession>
<protein>
    <submittedName>
        <fullName evidence="1">Uncharacterized protein</fullName>
    </submittedName>
</protein>
<name>A0A078AJS3_STYLE</name>
<dbReference type="Proteomes" id="UP000039865">
    <property type="component" value="Unassembled WGS sequence"/>
</dbReference>
<gene>
    <name evidence="1" type="primary">Contig850.g927</name>
    <name evidence="1" type="ORF">STYLEM_10741</name>
</gene>
<dbReference type="InParanoid" id="A0A078AJS3"/>
<dbReference type="AlphaFoldDB" id="A0A078AJS3"/>
<organism evidence="1 2">
    <name type="scientific">Stylonychia lemnae</name>
    <name type="common">Ciliate</name>
    <dbReference type="NCBI Taxonomy" id="5949"/>
    <lineage>
        <taxon>Eukaryota</taxon>
        <taxon>Sar</taxon>
        <taxon>Alveolata</taxon>
        <taxon>Ciliophora</taxon>
        <taxon>Intramacronucleata</taxon>
        <taxon>Spirotrichea</taxon>
        <taxon>Stichotrichia</taxon>
        <taxon>Sporadotrichida</taxon>
        <taxon>Oxytrichidae</taxon>
        <taxon>Stylonychinae</taxon>
        <taxon>Stylonychia</taxon>
    </lineage>
</organism>
<reference evidence="1 2" key="1">
    <citation type="submission" date="2014-06" db="EMBL/GenBank/DDBJ databases">
        <authorList>
            <person name="Swart Estienne"/>
        </authorList>
    </citation>
    <scope>NUCLEOTIDE SEQUENCE [LARGE SCALE GENOMIC DNA]</scope>
    <source>
        <strain evidence="1 2">130c</strain>
    </source>
</reference>
<keyword evidence="2" id="KW-1185">Reference proteome</keyword>
<proteinExistence type="predicted"/>
<evidence type="ECO:0000313" key="1">
    <source>
        <dbReference type="EMBL" id="CDW81717.1"/>
    </source>
</evidence>
<evidence type="ECO:0000313" key="2">
    <source>
        <dbReference type="Proteomes" id="UP000039865"/>
    </source>
</evidence>
<sequence>MGFFYDQNLKQFQSLNKRAYLKIVPALIRFCKITQIKRLIMVRNNNKLVFFYPGVLATNHKFSDEFYLPFDEVLPQNIVDFDLERLVIFPRDPKEDLKKCYIYNILDDWHLKLLYPMKEKRNQTIFVKVLNSFIYAIGGNANGSCERLDVLGGQGINIDQKFIYVFFNQQVHGGLQIYRLNIEDQENDVDKPLIHVPKAKWIQISVRVPRKFLLCVLQQDQYANELIIFGRVQQYGHDFELSVVHYNDYYALRDAKESINNNWVQPQSFHHTIHRDKIYYAGSTILLQKIRNLNLKEFKIELNLQLERKNGSA</sequence>
<dbReference type="EMBL" id="CCKQ01010213">
    <property type="protein sequence ID" value="CDW81717.1"/>
    <property type="molecule type" value="Genomic_DNA"/>
</dbReference>